<dbReference type="STRING" id="5288.A0A5C5FX38"/>
<evidence type="ECO:0000256" key="3">
    <source>
        <dbReference type="SAM" id="SignalP"/>
    </source>
</evidence>
<sequence length="391" mass="40307">MRLLRLPLFLLLLCATLAWAGDAGNIAITAPGTIWTTDDEIAFAWSLVNGHEVVETKSVKDTTAYSWKPKGLKDGDEVQVWVYDSSGMSGKTAQIAVQQGDEGGDEGGAKSKTTTTTSTKAAASSSKVADEDKASETSSSGSGGSKPGGGNGSTSSTKGLTTASGAAKATGVSAAGDDEEEDEGVRASGASLLESAASSTTSFSGTSTHAAASSVATAGVVADSNSENTNAATVVSSAASTSQDTSSTSSWGDRKTLYLGLGGLALAFFLGLAIYLWWRQNQQPSDGDRRREGREERSLGKGPVRTHPTPLRSLTEALTHPTLQKQPRRRPKLLVIPSVERAALLSPDDLERGGLSSSPLSATSSRSSASSSSSSSDERDIGRRRKKGRAG</sequence>
<accession>A0A5C5FX38</accession>
<dbReference type="AlphaFoldDB" id="A0A5C5FX38"/>
<comment type="caution">
    <text evidence="4">The sequence shown here is derived from an EMBL/GenBank/DDBJ whole genome shotgun (WGS) entry which is preliminary data.</text>
</comment>
<keyword evidence="2" id="KW-0472">Membrane</keyword>
<evidence type="ECO:0000256" key="1">
    <source>
        <dbReference type="SAM" id="MobiDB-lite"/>
    </source>
</evidence>
<evidence type="ECO:0000313" key="5">
    <source>
        <dbReference type="Proteomes" id="UP000311382"/>
    </source>
</evidence>
<feature type="region of interest" description="Disordered" evidence="1">
    <location>
        <begin position="346"/>
        <end position="391"/>
    </location>
</feature>
<feature type="compositionally biased region" description="Gly residues" evidence="1">
    <location>
        <begin position="141"/>
        <end position="152"/>
    </location>
</feature>
<feature type="compositionally biased region" description="Low complexity" evidence="1">
    <location>
        <begin position="153"/>
        <end position="175"/>
    </location>
</feature>
<feature type="compositionally biased region" description="Low complexity" evidence="1">
    <location>
        <begin position="356"/>
        <end position="375"/>
    </location>
</feature>
<evidence type="ECO:0008006" key="6">
    <source>
        <dbReference type="Google" id="ProtNLM"/>
    </source>
</evidence>
<dbReference type="Proteomes" id="UP000311382">
    <property type="component" value="Unassembled WGS sequence"/>
</dbReference>
<protein>
    <recommendedName>
        <fullName evidence="6">Proteophosphoglycan ppg4</fullName>
    </recommendedName>
</protein>
<feature type="compositionally biased region" description="Low complexity" evidence="1">
    <location>
        <begin position="110"/>
        <end position="127"/>
    </location>
</feature>
<evidence type="ECO:0000313" key="4">
    <source>
        <dbReference type="EMBL" id="TNY21370.1"/>
    </source>
</evidence>
<feature type="chain" id="PRO_5023111552" description="Proteophosphoglycan ppg4" evidence="3">
    <location>
        <begin position="21"/>
        <end position="391"/>
    </location>
</feature>
<feature type="signal peptide" evidence="3">
    <location>
        <begin position="1"/>
        <end position="20"/>
    </location>
</feature>
<gene>
    <name evidence="4" type="ORF">DMC30DRAFT_408610</name>
</gene>
<organism evidence="4 5">
    <name type="scientific">Rhodotorula diobovata</name>
    <dbReference type="NCBI Taxonomy" id="5288"/>
    <lineage>
        <taxon>Eukaryota</taxon>
        <taxon>Fungi</taxon>
        <taxon>Dikarya</taxon>
        <taxon>Basidiomycota</taxon>
        <taxon>Pucciniomycotina</taxon>
        <taxon>Microbotryomycetes</taxon>
        <taxon>Sporidiobolales</taxon>
        <taxon>Sporidiobolaceae</taxon>
        <taxon>Rhodotorula</taxon>
    </lineage>
</organism>
<evidence type="ECO:0000256" key="2">
    <source>
        <dbReference type="SAM" id="Phobius"/>
    </source>
</evidence>
<keyword evidence="2" id="KW-0812">Transmembrane</keyword>
<feature type="region of interest" description="Disordered" evidence="1">
    <location>
        <begin position="283"/>
        <end position="334"/>
    </location>
</feature>
<reference evidence="4 5" key="1">
    <citation type="submission" date="2019-03" db="EMBL/GenBank/DDBJ databases">
        <title>Rhodosporidium diobovatum UCD-FST 08-225 genome sequencing, assembly, and annotation.</title>
        <authorList>
            <person name="Fakankun I.U."/>
            <person name="Fristensky B."/>
            <person name="Levin D.B."/>
        </authorList>
    </citation>
    <scope>NUCLEOTIDE SEQUENCE [LARGE SCALE GENOMIC DNA]</scope>
    <source>
        <strain evidence="4 5">UCD-FST 08-225</strain>
    </source>
</reference>
<proteinExistence type="predicted"/>
<name>A0A5C5FX38_9BASI</name>
<dbReference type="OrthoDB" id="2530377at2759"/>
<feature type="region of interest" description="Disordered" evidence="1">
    <location>
        <begin position="98"/>
        <end position="187"/>
    </location>
</feature>
<dbReference type="EMBL" id="SOZI01000045">
    <property type="protein sequence ID" value="TNY21370.1"/>
    <property type="molecule type" value="Genomic_DNA"/>
</dbReference>
<feature type="transmembrane region" description="Helical" evidence="2">
    <location>
        <begin position="257"/>
        <end position="278"/>
    </location>
</feature>
<keyword evidence="3" id="KW-0732">Signal</keyword>
<keyword evidence="2" id="KW-1133">Transmembrane helix</keyword>
<keyword evidence="5" id="KW-1185">Reference proteome</keyword>
<feature type="compositionally biased region" description="Basic and acidic residues" evidence="1">
    <location>
        <begin position="286"/>
        <end position="299"/>
    </location>
</feature>
<feature type="compositionally biased region" description="Basic residues" evidence="1">
    <location>
        <begin position="382"/>
        <end position="391"/>
    </location>
</feature>